<feature type="compositionally biased region" description="Basic and acidic residues" evidence="1">
    <location>
        <begin position="79"/>
        <end position="96"/>
    </location>
</feature>
<protein>
    <submittedName>
        <fullName evidence="2">Uncharacterized protein</fullName>
    </submittedName>
</protein>
<evidence type="ECO:0000313" key="3">
    <source>
        <dbReference type="Proteomes" id="UP000523447"/>
    </source>
</evidence>
<dbReference type="RefSeq" id="WP_051031326.1">
    <property type="nucleotide sequence ID" value="NZ_CAWPHS010000041.1"/>
</dbReference>
<dbReference type="Proteomes" id="UP000523447">
    <property type="component" value="Unassembled WGS sequence"/>
</dbReference>
<reference evidence="2 3" key="1">
    <citation type="submission" date="2020-04" db="EMBL/GenBank/DDBJ databases">
        <title>MicrobeNet Type strains.</title>
        <authorList>
            <person name="Nicholson A.C."/>
        </authorList>
    </citation>
    <scope>NUCLEOTIDE SEQUENCE [LARGE SCALE GENOMIC DNA]</scope>
    <source>
        <strain evidence="2 3">DSM 44445</strain>
    </source>
</reference>
<name>A0A7X6M368_9NOCA</name>
<dbReference type="InterPro" id="IPR048142">
    <property type="entry name" value="QRL_CxxC_CxxC"/>
</dbReference>
<gene>
    <name evidence="2" type="ORF">HGA07_27905</name>
</gene>
<organism evidence="2 3">
    <name type="scientific">Nocardia veterana</name>
    <dbReference type="NCBI Taxonomy" id="132249"/>
    <lineage>
        <taxon>Bacteria</taxon>
        <taxon>Bacillati</taxon>
        <taxon>Actinomycetota</taxon>
        <taxon>Actinomycetes</taxon>
        <taxon>Mycobacteriales</taxon>
        <taxon>Nocardiaceae</taxon>
        <taxon>Nocardia</taxon>
    </lineage>
</organism>
<accession>A0A7X6M368</accession>
<dbReference type="AlphaFoldDB" id="A0A7X6M368"/>
<evidence type="ECO:0000313" key="2">
    <source>
        <dbReference type="EMBL" id="NKY89411.1"/>
    </source>
</evidence>
<evidence type="ECO:0000256" key="1">
    <source>
        <dbReference type="SAM" id="MobiDB-lite"/>
    </source>
</evidence>
<dbReference type="EMBL" id="JAAXPE010000046">
    <property type="protein sequence ID" value="NKY89411.1"/>
    <property type="molecule type" value="Genomic_DNA"/>
</dbReference>
<dbReference type="NCBIfam" id="NF041638">
    <property type="entry name" value="QRL_CxxC_CxxC"/>
    <property type="match status" value="1"/>
</dbReference>
<comment type="caution">
    <text evidence="2">The sequence shown here is derived from an EMBL/GenBank/DDBJ whole genome shotgun (WGS) entry which is preliminary data.</text>
</comment>
<sequence>MSEAIPVYQWRMAPAHLRTRRQLAAQGLRPNGQDIAGKVQRRRRGDREPLTAYLYDVNLAAAKREATPAQLAALEKANRERQLRAAERHGFSREEFEQSSDPGPGWADSEPAQRDPIPGHAFAGLTSNHDRDGWER</sequence>
<keyword evidence="3" id="KW-1185">Reference proteome</keyword>
<feature type="region of interest" description="Disordered" evidence="1">
    <location>
        <begin position="26"/>
        <end position="47"/>
    </location>
</feature>
<proteinExistence type="predicted"/>
<feature type="region of interest" description="Disordered" evidence="1">
    <location>
        <begin position="79"/>
        <end position="136"/>
    </location>
</feature>